<dbReference type="AlphaFoldDB" id="A0A7J9H198"/>
<sequence>MKKLEDIIEIKQRTAKEVLEPPDGEIVKVNFDTSYQQRLSKAIFGINRYRYLSFRYVSGTANEVVHALATRGNGFETSMYWVEEILIVFEELSGVMDWKKQETSNVEILEENQSIRRLSLMQASPVLATSGGMLVMALTRHIF</sequence>
<feature type="non-terminal residue" evidence="1">
    <location>
        <position position="143"/>
    </location>
</feature>
<reference evidence="1 2" key="1">
    <citation type="journal article" date="2019" name="Genome Biol. Evol.">
        <title>Insights into the evolution of the New World diploid cottons (Gossypium, subgenus Houzingenia) based on genome sequencing.</title>
        <authorList>
            <person name="Grover C.E."/>
            <person name="Arick M.A. 2nd"/>
            <person name="Thrash A."/>
            <person name="Conover J.L."/>
            <person name="Sanders W.S."/>
            <person name="Peterson D.G."/>
            <person name="Frelichowski J.E."/>
            <person name="Scheffler J.A."/>
            <person name="Scheffler B.E."/>
            <person name="Wendel J.F."/>
        </authorList>
    </citation>
    <scope>NUCLEOTIDE SEQUENCE [LARGE SCALE GENOMIC DNA]</scope>
    <source>
        <strain evidence="1">0</strain>
        <tissue evidence="1">Leaf</tissue>
    </source>
</reference>
<accession>A0A7J9H198</accession>
<keyword evidence="2" id="KW-1185">Reference proteome</keyword>
<organism evidence="1 2">
    <name type="scientific">Gossypium harknessii</name>
    <dbReference type="NCBI Taxonomy" id="34285"/>
    <lineage>
        <taxon>Eukaryota</taxon>
        <taxon>Viridiplantae</taxon>
        <taxon>Streptophyta</taxon>
        <taxon>Embryophyta</taxon>
        <taxon>Tracheophyta</taxon>
        <taxon>Spermatophyta</taxon>
        <taxon>Magnoliopsida</taxon>
        <taxon>eudicotyledons</taxon>
        <taxon>Gunneridae</taxon>
        <taxon>Pentapetalae</taxon>
        <taxon>rosids</taxon>
        <taxon>malvids</taxon>
        <taxon>Malvales</taxon>
        <taxon>Malvaceae</taxon>
        <taxon>Malvoideae</taxon>
        <taxon>Gossypium</taxon>
    </lineage>
</organism>
<dbReference type="Proteomes" id="UP000593560">
    <property type="component" value="Unassembled WGS sequence"/>
</dbReference>
<evidence type="ECO:0008006" key="3">
    <source>
        <dbReference type="Google" id="ProtNLM"/>
    </source>
</evidence>
<dbReference type="EMBL" id="JABFAD010000007">
    <property type="protein sequence ID" value="MBA0803550.1"/>
    <property type="molecule type" value="Genomic_DNA"/>
</dbReference>
<evidence type="ECO:0000313" key="2">
    <source>
        <dbReference type="Proteomes" id="UP000593560"/>
    </source>
</evidence>
<name>A0A7J9H198_9ROSI</name>
<dbReference type="OrthoDB" id="10404432at2759"/>
<protein>
    <recommendedName>
        <fullName evidence="3">RNase H type-1 domain-containing protein</fullName>
    </recommendedName>
</protein>
<comment type="caution">
    <text evidence="1">The sequence shown here is derived from an EMBL/GenBank/DDBJ whole genome shotgun (WGS) entry which is preliminary data.</text>
</comment>
<evidence type="ECO:0000313" key="1">
    <source>
        <dbReference type="EMBL" id="MBA0803550.1"/>
    </source>
</evidence>
<gene>
    <name evidence="1" type="ORF">Gohar_013747</name>
</gene>
<proteinExistence type="predicted"/>